<keyword evidence="3" id="KW-1185">Reference proteome</keyword>
<dbReference type="EMBL" id="JACJVR010000022">
    <property type="protein sequence ID" value="MBB6691130.1"/>
    <property type="molecule type" value="Genomic_DNA"/>
</dbReference>
<feature type="transmembrane region" description="Helical" evidence="1">
    <location>
        <begin position="6"/>
        <end position="27"/>
    </location>
</feature>
<name>A0A841TZ39_9BACL</name>
<reference evidence="2 3" key="1">
    <citation type="submission" date="2020-08" db="EMBL/GenBank/DDBJ databases">
        <title>Cohnella phylogeny.</title>
        <authorList>
            <person name="Dunlap C."/>
        </authorList>
    </citation>
    <scope>NUCLEOTIDE SEQUENCE [LARGE SCALE GENOMIC DNA]</scope>
    <source>
        <strain evidence="2 3">DSM 25239</strain>
    </source>
</reference>
<dbReference type="AlphaFoldDB" id="A0A841TZ39"/>
<keyword evidence="1" id="KW-0472">Membrane</keyword>
<protein>
    <submittedName>
        <fullName evidence="2">Uncharacterized protein</fullName>
    </submittedName>
</protein>
<feature type="transmembrane region" description="Helical" evidence="1">
    <location>
        <begin position="47"/>
        <end position="65"/>
    </location>
</feature>
<keyword evidence="1" id="KW-1133">Transmembrane helix</keyword>
<evidence type="ECO:0000313" key="3">
    <source>
        <dbReference type="Proteomes" id="UP000553776"/>
    </source>
</evidence>
<evidence type="ECO:0000313" key="2">
    <source>
        <dbReference type="EMBL" id="MBB6691130.1"/>
    </source>
</evidence>
<evidence type="ECO:0000256" key="1">
    <source>
        <dbReference type="SAM" id="Phobius"/>
    </source>
</evidence>
<dbReference type="InterPro" id="IPR049971">
    <property type="entry name" value="CLC_0170-like"/>
</dbReference>
<dbReference type="RefSeq" id="WP_185135132.1">
    <property type="nucleotide sequence ID" value="NZ_JACJVR010000022.1"/>
</dbReference>
<comment type="caution">
    <text evidence="2">The sequence shown here is derived from an EMBL/GenBank/DDBJ whole genome shotgun (WGS) entry which is preliminary data.</text>
</comment>
<sequence length="66" mass="7448">MLYGNLTINYHGYAIALFLASGVYLLWLDTKKYSESGMKREKKTAQLTGWINLSLGVIGFVIKLFS</sequence>
<proteinExistence type="predicted"/>
<organism evidence="2 3">
    <name type="scientific">Cohnella xylanilytica</name>
    <dbReference type="NCBI Taxonomy" id="557555"/>
    <lineage>
        <taxon>Bacteria</taxon>
        <taxon>Bacillati</taxon>
        <taxon>Bacillota</taxon>
        <taxon>Bacilli</taxon>
        <taxon>Bacillales</taxon>
        <taxon>Paenibacillaceae</taxon>
        <taxon>Cohnella</taxon>
    </lineage>
</organism>
<gene>
    <name evidence="2" type="ORF">H7B90_06905</name>
</gene>
<accession>A0A841TZ39</accession>
<dbReference type="NCBIfam" id="NF042414">
    <property type="entry name" value="CLC_0170_fam"/>
    <property type="match status" value="1"/>
</dbReference>
<dbReference type="Proteomes" id="UP000553776">
    <property type="component" value="Unassembled WGS sequence"/>
</dbReference>
<keyword evidence="1" id="KW-0812">Transmembrane</keyword>